<dbReference type="EMBL" id="QHJG01000023">
    <property type="protein sequence ID" value="PWY54986.1"/>
    <property type="molecule type" value="Genomic_DNA"/>
</dbReference>
<feature type="coiled-coil region" evidence="1">
    <location>
        <begin position="2"/>
        <end position="100"/>
    </location>
</feature>
<reference evidence="2 4" key="1">
    <citation type="submission" date="2018-05" db="EMBL/GenBank/DDBJ databases">
        <title>Legionella qingyii sp.nov., whole genome shotgun sequence.</title>
        <authorList>
            <person name="Wu H."/>
            <person name="Zhu Q."/>
            <person name="Hu C."/>
        </authorList>
    </citation>
    <scope>NUCLEOTIDE SEQUENCE [LARGE SCALE GENOMIC DNA]</scope>
    <source>
        <strain evidence="2 4">HEB18</strain>
    </source>
</reference>
<name>A0A317U2L4_9GAMM</name>
<evidence type="ECO:0000256" key="1">
    <source>
        <dbReference type="SAM" id="Coils"/>
    </source>
</evidence>
<reference evidence="3 5" key="2">
    <citation type="submission" date="2018-12" db="EMBL/GenBank/DDBJ databases">
        <title>Legionella sp,whole genome shotgun sequence.</title>
        <authorList>
            <person name="Wu H."/>
        </authorList>
    </citation>
    <scope>NUCLEOTIDE SEQUENCE [LARGE SCALE GENOMIC DNA]</scope>
    <source>
        <strain evidence="3">Km489</strain>
        <strain evidence="5">km489</strain>
    </source>
</reference>
<dbReference type="OrthoDB" id="5651787at2"/>
<organism evidence="2 4">
    <name type="scientific">Legionella qingyii</name>
    <dbReference type="NCBI Taxonomy" id="2184757"/>
    <lineage>
        <taxon>Bacteria</taxon>
        <taxon>Pseudomonadati</taxon>
        <taxon>Pseudomonadota</taxon>
        <taxon>Gammaproteobacteria</taxon>
        <taxon>Legionellales</taxon>
        <taxon>Legionellaceae</taxon>
        <taxon>Legionella</taxon>
    </lineage>
</organism>
<comment type="caution">
    <text evidence="2">The sequence shown here is derived from an EMBL/GenBank/DDBJ whole genome shotgun (WGS) entry which is preliminary data.</text>
</comment>
<keyword evidence="1" id="KW-0175">Coiled coil</keyword>
<keyword evidence="5" id="KW-1185">Reference proteome</keyword>
<gene>
    <name evidence="2" type="ORF">DGG96_14385</name>
    <name evidence="3" type="ORF">ELY20_13845</name>
</gene>
<evidence type="ECO:0000313" key="2">
    <source>
        <dbReference type="EMBL" id="PWY54986.1"/>
    </source>
</evidence>
<dbReference type="EMBL" id="RZGX01000020">
    <property type="protein sequence ID" value="RUR21025.1"/>
    <property type="molecule type" value="Genomic_DNA"/>
</dbReference>
<protein>
    <submittedName>
        <fullName evidence="2">Uncharacterized protein</fullName>
    </submittedName>
</protein>
<evidence type="ECO:0000313" key="5">
    <source>
        <dbReference type="Proteomes" id="UP000287374"/>
    </source>
</evidence>
<accession>A0A317U2L4</accession>
<dbReference type="Proteomes" id="UP000287374">
    <property type="component" value="Unassembled WGS sequence"/>
</dbReference>
<dbReference type="RefSeq" id="WP_110143350.1">
    <property type="nucleotide sequence ID" value="NZ_QHJG01000023.1"/>
</dbReference>
<evidence type="ECO:0000313" key="3">
    <source>
        <dbReference type="EMBL" id="RUR21025.1"/>
    </source>
</evidence>
<dbReference type="Proteomes" id="UP000247152">
    <property type="component" value="Unassembled WGS sequence"/>
</dbReference>
<sequence length="121" mass="14407">MNQSLTSLIDKLNRQLLELDLNLYTTQCKNQELKQQIQQIEEHINQTSTNSLNINPVAEINWLNFITQQQEKREAITRDLKNHRDIENKLKDKIKRIKMELKMLANYLERQQTNQMKSSLG</sequence>
<proteinExistence type="predicted"/>
<evidence type="ECO:0000313" key="4">
    <source>
        <dbReference type="Proteomes" id="UP000247152"/>
    </source>
</evidence>
<dbReference type="AlphaFoldDB" id="A0A317U2L4"/>